<dbReference type="SUPFAM" id="SSF53067">
    <property type="entry name" value="Actin-like ATPase domain"/>
    <property type="match status" value="1"/>
</dbReference>
<dbReference type="GO" id="GO:0005536">
    <property type="term" value="F:D-glucose binding"/>
    <property type="evidence" value="ECO:0007669"/>
    <property type="project" value="InterPro"/>
</dbReference>
<evidence type="ECO:0000256" key="4">
    <source>
        <dbReference type="RuleBase" id="RU004046"/>
    </source>
</evidence>
<gene>
    <name evidence="3 5" type="primary">glk</name>
    <name evidence="5" type="ORF">HQN79_03015</name>
</gene>
<evidence type="ECO:0000256" key="3">
    <source>
        <dbReference type="HAMAP-Rule" id="MF_00524"/>
    </source>
</evidence>
<dbReference type="EC" id="2.7.1.2" evidence="3"/>
<dbReference type="EMBL" id="CP054020">
    <property type="protein sequence ID" value="QKI88613.1"/>
    <property type="molecule type" value="Genomic_DNA"/>
</dbReference>
<protein>
    <recommendedName>
        <fullName evidence="3">Glucokinase</fullName>
        <ecNumber evidence="3">2.7.1.2</ecNumber>
    </recommendedName>
    <alternativeName>
        <fullName evidence="3">Glucose kinase</fullName>
    </alternativeName>
</protein>
<dbReference type="Pfam" id="PF02685">
    <property type="entry name" value="Glucokinase"/>
    <property type="match status" value="1"/>
</dbReference>
<keyword evidence="3" id="KW-0324">Glycolysis</keyword>
<dbReference type="InterPro" id="IPR003836">
    <property type="entry name" value="Glucokinase"/>
</dbReference>
<dbReference type="GO" id="GO:0004340">
    <property type="term" value="F:glucokinase activity"/>
    <property type="evidence" value="ECO:0007669"/>
    <property type="project" value="UniProtKB-UniRule"/>
</dbReference>
<dbReference type="GO" id="GO:0005737">
    <property type="term" value="C:cytoplasm"/>
    <property type="evidence" value="ECO:0007669"/>
    <property type="project" value="UniProtKB-SubCell"/>
</dbReference>
<dbReference type="Gene3D" id="3.40.367.20">
    <property type="match status" value="1"/>
</dbReference>
<dbReference type="Proteomes" id="UP000504724">
    <property type="component" value="Chromosome"/>
</dbReference>
<dbReference type="GO" id="GO:0005524">
    <property type="term" value="F:ATP binding"/>
    <property type="evidence" value="ECO:0007669"/>
    <property type="project" value="UniProtKB-UniRule"/>
</dbReference>
<dbReference type="HAMAP" id="MF_00524">
    <property type="entry name" value="Glucokinase"/>
    <property type="match status" value="1"/>
</dbReference>
<keyword evidence="1 3" id="KW-0808">Transferase</keyword>
<keyword evidence="6" id="KW-1185">Reference proteome</keyword>
<dbReference type="RefSeq" id="WP_173284211.1">
    <property type="nucleotide sequence ID" value="NZ_CP054020.1"/>
</dbReference>
<evidence type="ECO:0000256" key="2">
    <source>
        <dbReference type="ARBA" id="ARBA00022777"/>
    </source>
</evidence>
<dbReference type="InterPro" id="IPR043129">
    <property type="entry name" value="ATPase_NBD"/>
</dbReference>
<dbReference type="AlphaFoldDB" id="A0A7D4NNC5"/>
<sequence length="328" mass="35842">MVRILAGDVGGTKTVLALYQSDQGELTEIRKETYPSGRHTRFEDLLLEFLGSDSLIDAATFGIAGPIKSQRCITTNLPWIIDAAEIADELNIPQVHLLNDLEAAAYGILRLDHFHELNPDAHEEAGHIAVIAAGTGLGEAILFYDGRDYHAMPTEGGHCEFAPQDALEDQLLVFLRQRFNGHVSLERILAGDGFGNLYDFLKSINFAEANAELEAQMQQTDRNAVISRAGLQQEDVLCSEVMRLFCRIYGAEAGNLALKCLPRNGVYIAGGIAPKIRPALESGGFLEGFLDKGRMTHAIEHIPLRIVDNPEAPLLGAAHYASKQLAIK</sequence>
<reference evidence="5 6" key="1">
    <citation type="submission" date="2020-05" db="EMBL/GenBank/DDBJ databases">
        <title>Thiomicrorhabdus sediminis sp.nov. and Thiomicrorhabdus xiamenensis sp.nov., novel sulfur-oxidizing bacteria isolated from coastal sediment.</title>
        <authorList>
            <person name="Liu X."/>
        </authorList>
    </citation>
    <scope>NUCLEOTIDE SEQUENCE [LARGE SCALE GENOMIC DNA]</scope>
    <source>
        <strain evidence="5 6">G2</strain>
    </source>
</reference>
<accession>A0A7D4NNC5</accession>
<keyword evidence="3" id="KW-0067">ATP-binding</keyword>
<name>A0A7D4NNC5_9GAMM</name>
<comment type="similarity">
    <text evidence="3 4">Belongs to the bacterial glucokinase family.</text>
</comment>
<dbReference type="KEGG" id="txa:HQN79_03015"/>
<evidence type="ECO:0000256" key="1">
    <source>
        <dbReference type="ARBA" id="ARBA00022679"/>
    </source>
</evidence>
<keyword evidence="2 3" id="KW-0418">Kinase</keyword>
<dbReference type="Gene3D" id="3.30.420.40">
    <property type="match status" value="1"/>
</dbReference>
<organism evidence="5 6">
    <name type="scientific">Thiomicrorhabdus xiamenensis</name>
    <dbReference type="NCBI Taxonomy" id="2739063"/>
    <lineage>
        <taxon>Bacteria</taxon>
        <taxon>Pseudomonadati</taxon>
        <taxon>Pseudomonadota</taxon>
        <taxon>Gammaproteobacteria</taxon>
        <taxon>Thiotrichales</taxon>
        <taxon>Piscirickettsiaceae</taxon>
        <taxon>Thiomicrorhabdus</taxon>
    </lineage>
</organism>
<dbReference type="CDD" id="cd24008">
    <property type="entry name" value="ASKHA_NBD_GLK"/>
    <property type="match status" value="1"/>
</dbReference>
<comment type="catalytic activity">
    <reaction evidence="3">
        <text>D-glucose + ATP = D-glucose 6-phosphate + ADP + H(+)</text>
        <dbReference type="Rhea" id="RHEA:17825"/>
        <dbReference type="ChEBI" id="CHEBI:4167"/>
        <dbReference type="ChEBI" id="CHEBI:15378"/>
        <dbReference type="ChEBI" id="CHEBI:30616"/>
        <dbReference type="ChEBI" id="CHEBI:61548"/>
        <dbReference type="ChEBI" id="CHEBI:456216"/>
        <dbReference type="EC" id="2.7.1.2"/>
    </reaction>
</comment>
<evidence type="ECO:0000313" key="6">
    <source>
        <dbReference type="Proteomes" id="UP000504724"/>
    </source>
</evidence>
<dbReference type="GO" id="GO:0006096">
    <property type="term" value="P:glycolytic process"/>
    <property type="evidence" value="ECO:0007669"/>
    <property type="project" value="UniProtKB-UniRule"/>
</dbReference>
<dbReference type="NCBIfam" id="TIGR00749">
    <property type="entry name" value="glk"/>
    <property type="match status" value="1"/>
</dbReference>
<comment type="subcellular location">
    <subcellularLocation>
        <location evidence="3">Cytoplasm</location>
    </subcellularLocation>
</comment>
<dbReference type="PANTHER" id="PTHR47363">
    <property type="entry name" value="GLUCOKINASE"/>
    <property type="match status" value="1"/>
</dbReference>
<dbReference type="PANTHER" id="PTHR47363:SF1">
    <property type="entry name" value="GLUCOKINASE"/>
    <property type="match status" value="1"/>
</dbReference>
<keyword evidence="3" id="KW-0963">Cytoplasm</keyword>
<evidence type="ECO:0000313" key="5">
    <source>
        <dbReference type="EMBL" id="QKI88613.1"/>
    </source>
</evidence>
<keyword evidence="3" id="KW-0547">Nucleotide-binding</keyword>
<proteinExistence type="inferred from homology"/>
<feature type="binding site" evidence="3">
    <location>
        <begin position="7"/>
        <end position="12"/>
    </location>
    <ligand>
        <name>ATP</name>
        <dbReference type="ChEBI" id="CHEBI:30616"/>
    </ligand>
</feature>